<dbReference type="InterPro" id="IPR005117">
    <property type="entry name" value="NiRdtase/SiRdtase_haem-b_fer"/>
</dbReference>
<evidence type="ECO:0000256" key="4">
    <source>
        <dbReference type="ARBA" id="ARBA00023002"/>
    </source>
</evidence>
<feature type="domain" description="Nitrite/sulphite reductase 4Fe-4S" evidence="7">
    <location>
        <begin position="124"/>
        <end position="265"/>
    </location>
</feature>
<dbReference type="InterPro" id="IPR051329">
    <property type="entry name" value="NIR_SIR_4Fe-4S"/>
</dbReference>
<evidence type="ECO:0000313" key="10">
    <source>
        <dbReference type="Proteomes" id="UP000886803"/>
    </source>
</evidence>
<evidence type="ECO:0000256" key="5">
    <source>
        <dbReference type="ARBA" id="ARBA00023004"/>
    </source>
</evidence>
<reference evidence="9" key="1">
    <citation type="journal article" date="2021" name="PeerJ">
        <title>Extensive microbial diversity within the chicken gut microbiome revealed by metagenomics and culture.</title>
        <authorList>
            <person name="Gilroy R."/>
            <person name="Ravi A."/>
            <person name="Getino M."/>
            <person name="Pursley I."/>
            <person name="Horton D.L."/>
            <person name="Alikhan N.F."/>
            <person name="Baker D."/>
            <person name="Gharbi K."/>
            <person name="Hall N."/>
            <person name="Watson M."/>
            <person name="Adriaenssens E.M."/>
            <person name="Foster-Nyarko E."/>
            <person name="Jarju S."/>
            <person name="Secka A."/>
            <person name="Antonio M."/>
            <person name="Oren A."/>
            <person name="Chaudhuri R.R."/>
            <person name="La Ragione R."/>
            <person name="Hildebrand F."/>
            <person name="Pallen M.J."/>
        </authorList>
    </citation>
    <scope>NUCLEOTIDE SEQUENCE</scope>
    <source>
        <strain evidence="9">ChiBcec8-13705</strain>
    </source>
</reference>
<organism evidence="9 10">
    <name type="scientific">Candidatus Gemmiger avicola</name>
    <dbReference type="NCBI Taxonomy" id="2838605"/>
    <lineage>
        <taxon>Bacteria</taxon>
        <taxon>Bacillati</taxon>
        <taxon>Bacillota</taxon>
        <taxon>Clostridia</taxon>
        <taxon>Eubacteriales</taxon>
        <taxon>Gemmiger</taxon>
    </lineage>
</organism>
<gene>
    <name evidence="9" type="ORF">H9945_07975</name>
</gene>
<dbReference type="InterPro" id="IPR036136">
    <property type="entry name" value="Nit/Sulf_reduc_fer-like_dom_sf"/>
</dbReference>
<keyword evidence="4" id="KW-0560">Oxidoreductase</keyword>
<evidence type="ECO:0000256" key="3">
    <source>
        <dbReference type="ARBA" id="ARBA00022723"/>
    </source>
</evidence>
<dbReference type="Gene3D" id="3.30.413.10">
    <property type="entry name" value="Sulfite Reductase Hemoprotein, domain 1"/>
    <property type="match status" value="2"/>
</dbReference>
<dbReference type="Gene3D" id="3.90.480.10">
    <property type="entry name" value="Sulfite Reductase Hemoprotein,Domain 2"/>
    <property type="match status" value="1"/>
</dbReference>
<dbReference type="GO" id="GO:0051539">
    <property type="term" value="F:4 iron, 4 sulfur cluster binding"/>
    <property type="evidence" value="ECO:0007669"/>
    <property type="project" value="UniProtKB-KW"/>
</dbReference>
<comment type="caution">
    <text evidence="9">The sequence shown here is derived from an EMBL/GenBank/DDBJ whole genome shotgun (WGS) entry which is preliminary data.</text>
</comment>
<dbReference type="Proteomes" id="UP000886803">
    <property type="component" value="Unassembled WGS sequence"/>
</dbReference>
<evidence type="ECO:0000313" key="9">
    <source>
        <dbReference type="EMBL" id="HJB42421.1"/>
    </source>
</evidence>
<dbReference type="EMBL" id="DWYG01000134">
    <property type="protein sequence ID" value="HJB42421.1"/>
    <property type="molecule type" value="Genomic_DNA"/>
</dbReference>
<dbReference type="GO" id="GO:0046872">
    <property type="term" value="F:metal ion binding"/>
    <property type="evidence" value="ECO:0007669"/>
    <property type="project" value="UniProtKB-KW"/>
</dbReference>
<reference evidence="9" key="2">
    <citation type="submission" date="2021-04" db="EMBL/GenBank/DDBJ databases">
        <authorList>
            <person name="Gilroy R."/>
        </authorList>
    </citation>
    <scope>NUCLEOTIDE SEQUENCE</scope>
    <source>
        <strain evidence="9">ChiBcec8-13705</strain>
    </source>
</reference>
<dbReference type="SUPFAM" id="SSF55124">
    <property type="entry name" value="Nitrite/Sulfite reductase N-terminal domain-like"/>
    <property type="match status" value="2"/>
</dbReference>
<dbReference type="InterPro" id="IPR006067">
    <property type="entry name" value="NO2/SO3_Rdtase_4Fe4S_dom"/>
</dbReference>
<keyword evidence="1" id="KW-0004">4Fe-4S</keyword>
<keyword evidence="6" id="KW-0411">Iron-sulfur</keyword>
<keyword evidence="5" id="KW-0408">Iron</keyword>
<feature type="domain" description="Nitrite/Sulfite reductase ferredoxin-like" evidence="8">
    <location>
        <begin position="50"/>
        <end position="114"/>
    </location>
</feature>
<dbReference type="SUPFAM" id="SSF56014">
    <property type="entry name" value="Nitrite and sulphite reductase 4Fe-4S domain-like"/>
    <property type="match status" value="2"/>
</dbReference>
<sequence>MYTTPPLPLDPKTWKPELDEFRAKTDAFYAGQMEKAAYKGFSGYFGSYAQRGAAASMLRLRMPAGRVSGPRLAFVADVLRRYQLRRLHFTTCQTIQLHDLAPQALYAIMEAALEAGIVVLGGGGDYPRNVMCSPLAGADPAEYWDVTPWAEAAGAYLLRFLHTEKMPRKLKVGFSSSPQNLCHATYRDLGFAAREDGLFDVYSAGGLGNNPKLGVKVAEGVAPDQILYYIKAMWLTFRAYGNYENRAKARTRYMQEALGGPEAYAAAFRQKLSEVYQTEDLTLTGIETPAMTKTGVPDESLPAHPRVLAQKQPGLYAVAWHPIGGMPDPAVFCQVSDALQTMQDAELRLSPDEGAYLVNLNAEEARTLLAMTEGNTAHSLFETSVACIGAGTCQVGLRDSQALLADCVAAVRAARLPDGALPQIHISGCPSSCGTHQTGALGFRGAAKVRDGRPQPAFTLFAGGCSRQGHEAMGREIGIMLWENIPAFLVALGQTVAAAGQDYAAWYAANPSAIDTLAARYL</sequence>
<keyword evidence="3" id="KW-0479">Metal-binding</keyword>
<dbReference type="PANTHER" id="PTHR32439">
    <property type="entry name" value="FERREDOXIN--NITRITE REDUCTASE, CHLOROPLASTIC"/>
    <property type="match status" value="1"/>
</dbReference>
<dbReference type="AlphaFoldDB" id="A0A9D2M833"/>
<proteinExistence type="predicted"/>
<evidence type="ECO:0000256" key="1">
    <source>
        <dbReference type="ARBA" id="ARBA00022485"/>
    </source>
</evidence>
<protein>
    <submittedName>
        <fullName evidence="9">Nitrite/sulfite reductase</fullName>
    </submittedName>
</protein>
<evidence type="ECO:0000259" key="7">
    <source>
        <dbReference type="Pfam" id="PF01077"/>
    </source>
</evidence>
<dbReference type="PANTHER" id="PTHR32439:SF9">
    <property type="entry name" value="BLR3264 PROTEIN"/>
    <property type="match status" value="1"/>
</dbReference>
<dbReference type="Pfam" id="PF03460">
    <property type="entry name" value="NIR_SIR_ferr"/>
    <property type="match status" value="1"/>
</dbReference>
<dbReference type="InterPro" id="IPR045854">
    <property type="entry name" value="NO2/SO3_Rdtase_4Fe4S_sf"/>
</dbReference>
<dbReference type="Pfam" id="PF01077">
    <property type="entry name" value="NIR_SIR"/>
    <property type="match status" value="1"/>
</dbReference>
<dbReference type="GO" id="GO:0020037">
    <property type="term" value="F:heme binding"/>
    <property type="evidence" value="ECO:0007669"/>
    <property type="project" value="InterPro"/>
</dbReference>
<evidence type="ECO:0000256" key="2">
    <source>
        <dbReference type="ARBA" id="ARBA00022617"/>
    </source>
</evidence>
<accession>A0A9D2M833</accession>
<evidence type="ECO:0000259" key="8">
    <source>
        <dbReference type="Pfam" id="PF03460"/>
    </source>
</evidence>
<keyword evidence="2" id="KW-0349">Heme</keyword>
<evidence type="ECO:0000256" key="6">
    <source>
        <dbReference type="ARBA" id="ARBA00023014"/>
    </source>
</evidence>
<dbReference type="GO" id="GO:0016491">
    <property type="term" value="F:oxidoreductase activity"/>
    <property type="evidence" value="ECO:0007669"/>
    <property type="project" value="UniProtKB-KW"/>
</dbReference>
<name>A0A9D2M833_9FIRM</name>